<comment type="cofactor">
    <cofactor evidence="2">
        <name>Mg(2+)</name>
        <dbReference type="ChEBI" id="CHEBI:18420"/>
    </cofactor>
</comment>
<dbReference type="Pfam" id="PF00293">
    <property type="entry name" value="NUDIX"/>
    <property type="match status" value="1"/>
</dbReference>
<dbReference type="InterPro" id="IPR020476">
    <property type="entry name" value="Nudix_hydrolase"/>
</dbReference>
<dbReference type="NCBIfam" id="NF001938">
    <property type="entry name" value="PRK00714.1-5"/>
    <property type="match status" value="1"/>
</dbReference>
<dbReference type="Proteomes" id="UP000324996">
    <property type="component" value="Unassembled WGS sequence"/>
</dbReference>
<protein>
    <recommendedName>
        <fullName evidence="4">RNA pyrophosphohydrolase</fullName>
        <ecNumber evidence="4">3.6.1.-</ecNumber>
    </recommendedName>
    <alternativeName>
        <fullName evidence="4">(Di)nucleoside polyphosphate hydrolase</fullName>
    </alternativeName>
</protein>
<dbReference type="PROSITE" id="PS51462">
    <property type="entry name" value="NUDIX"/>
    <property type="match status" value="1"/>
</dbReference>
<reference evidence="6 7" key="1">
    <citation type="submission" date="2019-09" db="EMBL/GenBank/DDBJ databases">
        <title>NBRP : Genome information of microbial organism related human and environment.</title>
        <authorList>
            <person name="Hattori M."/>
            <person name="Oshima K."/>
            <person name="Inaba H."/>
            <person name="Suda W."/>
            <person name="Sakamoto M."/>
            <person name="Iino T."/>
            <person name="Kitahara M."/>
            <person name="Oshida Y."/>
            <person name="Iida T."/>
            <person name="Kudo T."/>
            <person name="Itoh T."/>
            <person name="Ohkuma M."/>
        </authorList>
    </citation>
    <scope>NUCLEOTIDE SEQUENCE [LARGE SCALE GENOMIC DNA]</scope>
    <source>
        <strain evidence="6 7">Q-1</strain>
    </source>
</reference>
<dbReference type="CDD" id="cd03671">
    <property type="entry name" value="NUDIX_Ap4A_hydrolase_plant_like"/>
    <property type="match status" value="1"/>
</dbReference>
<evidence type="ECO:0000313" key="7">
    <source>
        <dbReference type="Proteomes" id="UP000324996"/>
    </source>
</evidence>
<evidence type="ECO:0000256" key="3">
    <source>
        <dbReference type="ARBA" id="ARBA00022801"/>
    </source>
</evidence>
<comment type="similarity">
    <text evidence="4">Belongs to the Nudix hydrolase family. RppH subfamily.</text>
</comment>
<evidence type="ECO:0000256" key="1">
    <source>
        <dbReference type="ARBA" id="ARBA00001936"/>
    </source>
</evidence>
<accession>A0A5A7N280</accession>
<dbReference type="AlphaFoldDB" id="A0A5A7N280"/>
<comment type="cofactor">
    <cofactor evidence="4">
        <name>a divalent metal cation</name>
        <dbReference type="ChEBI" id="CHEBI:60240"/>
    </cofactor>
</comment>
<dbReference type="Gene3D" id="3.90.79.10">
    <property type="entry name" value="Nucleoside Triphosphate Pyrophosphohydrolase"/>
    <property type="match status" value="1"/>
</dbReference>
<dbReference type="RefSeq" id="WP_081837356.1">
    <property type="nucleotide sequence ID" value="NZ_BKCN01000001.1"/>
</dbReference>
<dbReference type="InterPro" id="IPR020084">
    <property type="entry name" value="NUDIX_hydrolase_CS"/>
</dbReference>
<dbReference type="GO" id="GO:0008893">
    <property type="term" value="F:guanosine-3',5'-bis(diphosphate) 3'-diphosphatase activity"/>
    <property type="evidence" value="ECO:0007669"/>
    <property type="project" value="TreeGrafter"/>
</dbReference>
<dbReference type="PROSITE" id="PS00893">
    <property type="entry name" value="NUDIX_BOX"/>
    <property type="match status" value="1"/>
</dbReference>
<dbReference type="EMBL" id="BKCN01000001">
    <property type="protein sequence ID" value="GER02391.1"/>
    <property type="molecule type" value="Genomic_DNA"/>
</dbReference>
<evidence type="ECO:0000259" key="5">
    <source>
        <dbReference type="PROSITE" id="PS51462"/>
    </source>
</evidence>
<comment type="caution">
    <text evidence="6">The sequence shown here is derived from an EMBL/GenBank/DDBJ whole genome shotgun (WGS) entry which is preliminary data.</text>
</comment>
<comment type="cofactor">
    <cofactor evidence="1">
        <name>Mn(2+)</name>
        <dbReference type="ChEBI" id="CHEBI:29035"/>
    </cofactor>
</comment>
<dbReference type="PANTHER" id="PTHR11839:SF22">
    <property type="entry name" value="NUDIX HYDROLASE 26, CHLOROPLASTIC"/>
    <property type="match status" value="1"/>
</dbReference>
<dbReference type="SUPFAM" id="SSF55811">
    <property type="entry name" value="Nudix"/>
    <property type="match status" value="1"/>
</dbReference>
<dbReference type="InterPro" id="IPR015797">
    <property type="entry name" value="NUDIX_hydrolase-like_dom_sf"/>
</dbReference>
<dbReference type="PANTHER" id="PTHR11839">
    <property type="entry name" value="UDP/ADP-SUGAR PYROPHOSPHATASE"/>
    <property type="match status" value="1"/>
</dbReference>
<dbReference type="HAMAP" id="MF_00298">
    <property type="entry name" value="Nudix_RppH"/>
    <property type="match status" value="1"/>
</dbReference>
<dbReference type="GO" id="GO:0019693">
    <property type="term" value="P:ribose phosphate metabolic process"/>
    <property type="evidence" value="ECO:0007669"/>
    <property type="project" value="TreeGrafter"/>
</dbReference>
<feature type="domain" description="Nudix hydrolase" evidence="5">
    <location>
        <begin position="25"/>
        <end position="167"/>
    </location>
</feature>
<keyword evidence="7" id="KW-1185">Reference proteome</keyword>
<comment type="function">
    <text evidence="4">Accelerates the degradation of transcripts by removing pyrophosphate from the 5'-end of triphosphorylated RNA, leading to a more labile monophosphorylated state that can stimulate subsequent ribonuclease cleavage.</text>
</comment>
<dbReference type="InterPro" id="IPR000086">
    <property type="entry name" value="NUDIX_hydrolase_dom"/>
</dbReference>
<dbReference type="PRINTS" id="PR00502">
    <property type="entry name" value="NUDIXFAMILY"/>
</dbReference>
<keyword evidence="3 4" id="KW-0378">Hydrolase</keyword>
<evidence type="ECO:0000313" key="6">
    <source>
        <dbReference type="EMBL" id="GER02391.1"/>
    </source>
</evidence>
<sequence length="177" mass="19954">MNDRQSETIRAKSIGAKSIRADDLPYRPCVGMMLLNHQGLVWTGKRIDTAALAWQMPQGGIDPGESPEQAALRELKEETGIDDVQILDQLAQPLFYDLPDELLGKAWKGRYRGQRVHWFAMRFLGDDQAIDLGGPHQEFSAWRWQEPAALPDHIVSFKRPMYEQVMAGFAHLLGPSG</sequence>
<gene>
    <name evidence="4 6" type="primary">rppH</name>
    <name evidence="4" type="synonym">nudH</name>
    <name evidence="6" type="ORF">JCM17846_00730</name>
</gene>
<evidence type="ECO:0000256" key="2">
    <source>
        <dbReference type="ARBA" id="ARBA00001946"/>
    </source>
</evidence>
<dbReference type="GO" id="GO:0034432">
    <property type="term" value="F:bis(5'-adenosyl)-pentaphosphatase activity"/>
    <property type="evidence" value="ECO:0007669"/>
    <property type="project" value="TreeGrafter"/>
</dbReference>
<proteinExistence type="inferred from homology"/>
<organism evidence="6 7">
    <name type="scientific">Iodidimonas nitroreducens</name>
    <dbReference type="NCBI Taxonomy" id="1236968"/>
    <lineage>
        <taxon>Bacteria</taxon>
        <taxon>Pseudomonadati</taxon>
        <taxon>Pseudomonadota</taxon>
        <taxon>Alphaproteobacteria</taxon>
        <taxon>Iodidimonadales</taxon>
        <taxon>Iodidimonadaceae</taxon>
        <taxon>Iodidimonas</taxon>
    </lineage>
</organism>
<feature type="short sequence motif" description="Nudix box" evidence="4">
    <location>
        <begin position="59"/>
        <end position="80"/>
    </location>
</feature>
<dbReference type="EC" id="3.6.1.-" evidence="4"/>
<dbReference type="GO" id="GO:0006753">
    <property type="term" value="P:nucleoside phosphate metabolic process"/>
    <property type="evidence" value="ECO:0007669"/>
    <property type="project" value="TreeGrafter"/>
</dbReference>
<name>A0A5A7N280_9PROT</name>
<evidence type="ECO:0000256" key="4">
    <source>
        <dbReference type="HAMAP-Rule" id="MF_00298"/>
    </source>
</evidence>
<dbReference type="InterPro" id="IPR022927">
    <property type="entry name" value="RppH"/>
</dbReference>